<sequence length="91" mass="10317">DTRDRARRSRAGRDVDARRSAGGGRGRPRGVLGHRRVGLRLHRARQAPRGPGERRDEPDLVDARRRAHPHDGRLRGVLEPRPGDDVLDRRV</sequence>
<protein>
    <submittedName>
        <fullName evidence="2">Uncharacterized protein</fullName>
    </submittedName>
</protein>
<organism evidence="2">
    <name type="scientific">uncultured Solirubrobacteraceae bacterium</name>
    <dbReference type="NCBI Taxonomy" id="1162706"/>
    <lineage>
        <taxon>Bacteria</taxon>
        <taxon>Bacillati</taxon>
        <taxon>Actinomycetota</taxon>
        <taxon>Thermoleophilia</taxon>
        <taxon>Solirubrobacterales</taxon>
        <taxon>Solirubrobacteraceae</taxon>
        <taxon>environmental samples</taxon>
    </lineage>
</organism>
<feature type="non-terminal residue" evidence="2">
    <location>
        <position position="91"/>
    </location>
</feature>
<dbReference type="AlphaFoldDB" id="A0A6J4TUE4"/>
<proteinExistence type="predicted"/>
<evidence type="ECO:0000256" key="1">
    <source>
        <dbReference type="SAM" id="MobiDB-lite"/>
    </source>
</evidence>
<feature type="compositionally biased region" description="Basic residues" evidence="1">
    <location>
        <begin position="1"/>
        <end position="10"/>
    </location>
</feature>
<accession>A0A6J4TUE4</accession>
<reference evidence="2" key="1">
    <citation type="submission" date="2020-02" db="EMBL/GenBank/DDBJ databases">
        <authorList>
            <person name="Meier V. D."/>
        </authorList>
    </citation>
    <scope>NUCLEOTIDE SEQUENCE</scope>
    <source>
        <strain evidence="2">AVDCRST_MAG67</strain>
    </source>
</reference>
<feature type="region of interest" description="Disordered" evidence="1">
    <location>
        <begin position="1"/>
        <end position="91"/>
    </location>
</feature>
<evidence type="ECO:0000313" key="2">
    <source>
        <dbReference type="EMBL" id="CAA9532283.1"/>
    </source>
</evidence>
<feature type="compositionally biased region" description="Basic residues" evidence="1">
    <location>
        <begin position="26"/>
        <end position="46"/>
    </location>
</feature>
<feature type="compositionally biased region" description="Basic and acidic residues" evidence="1">
    <location>
        <begin position="51"/>
        <end position="91"/>
    </location>
</feature>
<feature type="non-terminal residue" evidence="2">
    <location>
        <position position="1"/>
    </location>
</feature>
<dbReference type="EMBL" id="CADCVQ010000175">
    <property type="protein sequence ID" value="CAA9532283.1"/>
    <property type="molecule type" value="Genomic_DNA"/>
</dbReference>
<name>A0A6J4TUE4_9ACTN</name>
<gene>
    <name evidence="2" type="ORF">AVDCRST_MAG67-4390</name>
</gene>